<dbReference type="Gene3D" id="2.30.24.10">
    <property type="entry name" value="CAT RNA-binding domain"/>
    <property type="match status" value="1"/>
</dbReference>
<evidence type="ECO:0000313" key="6">
    <source>
        <dbReference type="EMBL" id="KRN32799.1"/>
    </source>
</evidence>
<dbReference type="STRING" id="81857.IV38_GL000996"/>
<evidence type="ECO:0000313" key="7">
    <source>
        <dbReference type="Proteomes" id="UP000051645"/>
    </source>
</evidence>
<dbReference type="GO" id="GO:0003723">
    <property type="term" value="F:RNA binding"/>
    <property type="evidence" value="ECO:0007669"/>
    <property type="project" value="InterPro"/>
</dbReference>
<evidence type="ECO:0000313" key="5">
    <source>
        <dbReference type="EMBL" id="KRN28791.1"/>
    </source>
</evidence>
<dbReference type="InterPro" id="IPR050661">
    <property type="entry name" value="BglG_antiterminators"/>
</dbReference>
<dbReference type="Proteomes" id="UP000051645">
    <property type="component" value="Unassembled WGS sequence"/>
</dbReference>
<dbReference type="InterPro" id="IPR004341">
    <property type="entry name" value="CAT_RNA-bd_dom"/>
</dbReference>
<dbReference type="PATRIC" id="fig|81857.3.peg.1001"/>
<dbReference type="Proteomes" id="UP000051751">
    <property type="component" value="Unassembled WGS sequence"/>
</dbReference>
<dbReference type="InterPro" id="IPR011608">
    <property type="entry name" value="PRD"/>
</dbReference>
<dbReference type="SUPFAM" id="SSF63520">
    <property type="entry name" value="PTS-regulatory domain, PRD"/>
    <property type="match status" value="2"/>
</dbReference>
<evidence type="ECO:0000259" key="4">
    <source>
        <dbReference type="PROSITE" id="PS51372"/>
    </source>
</evidence>
<protein>
    <submittedName>
        <fullName evidence="5">Transcription antiterminator</fullName>
    </submittedName>
</protein>
<comment type="caution">
    <text evidence="5">The sequence shown here is derived from an EMBL/GenBank/DDBJ whole genome shotgun (WGS) entry which is preliminary data.</text>
</comment>
<dbReference type="EMBL" id="JQAT01000002">
    <property type="protein sequence ID" value="KRN28791.1"/>
    <property type="molecule type" value="Genomic_DNA"/>
</dbReference>
<dbReference type="PANTHER" id="PTHR30185">
    <property type="entry name" value="CRYPTIC BETA-GLUCOSIDE BGL OPERON ANTITERMINATOR"/>
    <property type="match status" value="1"/>
</dbReference>
<dbReference type="EMBL" id="JQAZ01000002">
    <property type="protein sequence ID" value="KRN32799.1"/>
    <property type="molecule type" value="Genomic_DNA"/>
</dbReference>
<dbReference type="PANTHER" id="PTHR30185:SF18">
    <property type="entry name" value="TRANSCRIPTIONAL REGULATOR MTLR"/>
    <property type="match status" value="1"/>
</dbReference>
<gene>
    <name evidence="5" type="ORF">IV38_GL000996</name>
    <name evidence="6" type="ORF">IV40_GL000857</name>
</gene>
<feature type="domain" description="PRD" evidence="4">
    <location>
        <begin position="64"/>
        <end position="169"/>
    </location>
</feature>
<organism evidence="5 8">
    <name type="scientific">Lactobacillus selangorensis</name>
    <dbReference type="NCBI Taxonomy" id="81857"/>
    <lineage>
        <taxon>Bacteria</taxon>
        <taxon>Bacillati</taxon>
        <taxon>Bacillota</taxon>
        <taxon>Bacilli</taxon>
        <taxon>Lactobacillales</taxon>
        <taxon>Lactobacillaceae</taxon>
        <taxon>Lactobacillus</taxon>
    </lineage>
</organism>
<evidence type="ECO:0000256" key="3">
    <source>
        <dbReference type="ARBA" id="ARBA00023163"/>
    </source>
</evidence>
<dbReference type="SMART" id="SM01061">
    <property type="entry name" value="CAT_RBD"/>
    <property type="match status" value="1"/>
</dbReference>
<accession>A0A0R2FTK7</accession>
<name>A0A0R2FTK7_9LACO</name>
<dbReference type="InterPro" id="IPR036650">
    <property type="entry name" value="CAT_RNA-bd_dom_sf"/>
</dbReference>
<dbReference type="Pfam" id="PF00874">
    <property type="entry name" value="PRD"/>
    <property type="match status" value="2"/>
</dbReference>
<dbReference type="SUPFAM" id="SSF50151">
    <property type="entry name" value="SacY-like RNA-binding domain"/>
    <property type="match status" value="1"/>
</dbReference>
<keyword evidence="3" id="KW-0804">Transcription</keyword>
<evidence type="ECO:0000256" key="1">
    <source>
        <dbReference type="ARBA" id="ARBA00022737"/>
    </source>
</evidence>
<dbReference type="Pfam" id="PF03123">
    <property type="entry name" value="CAT_RBD"/>
    <property type="match status" value="1"/>
</dbReference>
<dbReference type="GO" id="GO:0006355">
    <property type="term" value="P:regulation of DNA-templated transcription"/>
    <property type="evidence" value="ECO:0007669"/>
    <property type="project" value="InterPro"/>
</dbReference>
<evidence type="ECO:0000256" key="2">
    <source>
        <dbReference type="ARBA" id="ARBA00023015"/>
    </source>
</evidence>
<feature type="domain" description="PRD" evidence="4">
    <location>
        <begin position="172"/>
        <end position="283"/>
    </location>
</feature>
<dbReference type="Gene3D" id="1.10.1790.10">
    <property type="entry name" value="PRD domain"/>
    <property type="match status" value="2"/>
</dbReference>
<keyword evidence="1" id="KW-0677">Repeat</keyword>
<proteinExistence type="predicted"/>
<evidence type="ECO:0000313" key="8">
    <source>
        <dbReference type="Proteomes" id="UP000051751"/>
    </source>
</evidence>
<dbReference type="InterPro" id="IPR036634">
    <property type="entry name" value="PRD_sf"/>
</dbReference>
<keyword evidence="2" id="KW-0805">Transcription regulation</keyword>
<dbReference type="PROSITE" id="PS51372">
    <property type="entry name" value="PRD_2"/>
    <property type="match status" value="2"/>
</dbReference>
<reference evidence="7 8" key="1">
    <citation type="journal article" date="2015" name="Genome Announc.">
        <title>Expanding the biotechnology potential of lactobacilli through comparative genomics of 213 strains and associated genera.</title>
        <authorList>
            <person name="Sun Z."/>
            <person name="Harris H.M."/>
            <person name="McCann A."/>
            <person name="Guo C."/>
            <person name="Argimon S."/>
            <person name="Zhang W."/>
            <person name="Yang X."/>
            <person name="Jeffery I.B."/>
            <person name="Cooney J.C."/>
            <person name="Kagawa T.F."/>
            <person name="Liu W."/>
            <person name="Song Y."/>
            <person name="Salvetti E."/>
            <person name="Wrobel A."/>
            <person name="Rasinkangas P."/>
            <person name="Parkhill J."/>
            <person name="Rea M.C."/>
            <person name="O'Sullivan O."/>
            <person name="Ritari J."/>
            <person name="Douillard F.P."/>
            <person name="Paul Ross R."/>
            <person name="Yang R."/>
            <person name="Briner A.E."/>
            <person name="Felis G.E."/>
            <person name="de Vos W.M."/>
            <person name="Barrangou R."/>
            <person name="Klaenhammer T.R."/>
            <person name="Caufield P.W."/>
            <person name="Cui Y."/>
            <person name="Zhang H."/>
            <person name="O'Toole P.W."/>
        </authorList>
    </citation>
    <scope>NUCLEOTIDE SEQUENCE [LARGE SCALE GENOMIC DNA]</scope>
    <source>
        <strain evidence="5 8">ATCC BAA-66</strain>
        <strain evidence="6 7">DSM 13344</strain>
    </source>
</reference>
<sequence>MDAIKAVKKINNNVAVCLDSNGDELVAFGKGLGFPKMPYEITDLSKITMTFYKLNFHYYQLLKEIPAAIFDVSADIVAEAQQVIPKSLNPNLIFSLADHINFAITRLKDYGGMQLPFSYDVEQLYPAETQVGYDAVKMINQRLAVNLPNSEVTAIAMHFVNSQSPEVGAENDEPASVNDLIEQATKIIEQEFDIQIDRKEFTYNRFVMHLRYYIKRIQEKDPLTENDNATLFNTMKEEDPQIYLGAKRIADDIDTQLHTHSTKDEIFYLMIYVKRIVNKESTQKKE</sequence>
<keyword evidence="7" id="KW-1185">Reference proteome</keyword>
<dbReference type="AlphaFoldDB" id="A0A0R2FTK7"/>